<keyword evidence="3" id="KW-1185">Reference proteome</keyword>
<feature type="transmembrane region" description="Helical" evidence="1">
    <location>
        <begin position="31"/>
        <end position="50"/>
    </location>
</feature>
<feature type="transmembrane region" description="Helical" evidence="1">
    <location>
        <begin position="175"/>
        <end position="194"/>
    </location>
</feature>
<evidence type="ECO:0000256" key="1">
    <source>
        <dbReference type="SAM" id="Phobius"/>
    </source>
</evidence>
<evidence type="ECO:0000313" key="2">
    <source>
        <dbReference type="EMBL" id="AMC93473.1"/>
    </source>
</evidence>
<dbReference type="PANTHER" id="PTHR36111">
    <property type="entry name" value="INNER MEMBRANE PROTEIN-RELATED"/>
    <property type="match status" value="1"/>
</dbReference>
<dbReference type="STRING" id="1514105.AOC36_05610"/>
<feature type="transmembrane region" description="Helical" evidence="1">
    <location>
        <begin position="206"/>
        <end position="225"/>
    </location>
</feature>
<organism evidence="2 3">
    <name type="scientific">Erysipelothrix larvae</name>
    <dbReference type="NCBI Taxonomy" id="1514105"/>
    <lineage>
        <taxon>Bacteria</taxon>
        <taxon>Bacillati</taxon>
        <taxon>Bacillota</taxon>
        <taxon>Erysipelotrichia</taxon>
        <taxon>Erysipelotrichales</taxon>
        <taxon>Erysipelotrichaceae</taxon>
        <taxon>Erysipelothrix</taxon>
    </lineage>
</organism>
<dbReference type="OrthoDB" id="9797976at2"/>
<dbReference type="AlphaFoldDB" id="A0A0X8GZV2"/>
<dbReference type="KEGG" id="erl:AOC36_05610"/>
<name>A0A0X8GZV2_9FIRM</name>
<dbReference type="PANTHER" id="PTHR36111:SF2">
    <property type="entry name" value="INNER MEMBRANE PROTEIN"/>
    <property type="match status" value="1"/>
</dbReference>
<evidence type="ECO:0008006" key="4">
    <source>
        <dbReference type="Google" id="ProtNLM"/>
    </source>
</evidence>
<keyword evidence="1" id="KW-0472">Membrane</keyword>
<feature type="transmembrane region" description="Helical" evidence="1">
    <location>
        <begin position="138"/>
        <end position="163"/>
    </location>
</feature>
<protein>
    <recommendedName>
        <fullName evidence="4">DUF554 domain-containing protein</fullName>
    </recommendedName>
</protein>
<keyword evidence="1" id="KW-0812">Transmembrane</keyword>
<dbReference type="EMBL" id="CP013213">
    <property type="protein sequence ID" value="AMC93473.1"/>
    <property type="molecule type" value="Genomic_DNA"/>
</dbReference>
<accession>A0A0X8GZV2</accession>
<feature type="transmembrane region" description="Helical" evidence="1">
    <location>
        <begin position="98"/>
        <end position="118"/>
    </location>
</feature>
<dbReference type="RefSeq" id="WP_067632297.1">
    <property type="nucleotide sequence ID" value="NZ_CP013213.1"/>
</dbReference>
<keyword evidence="1" id="KW-1133">Transmembrane helix</keyword>
<proteinExistence type="predicted"/>
<dbReference type="InterPro" id="IPR007563">
    <property type="entry name" value="DUF554"/>
</dbReference>
<reference evidence="2 3" key="1">
    <citation type="submission" date="2015-10" db="EMBL/GenBank/DDBJ databases">
        <title>Erysipelothrix larvae sp. LV19 isolated from the larval gut of the rhinoceros beetle, Trypoxylus dichotomus.</title>
        <authorList>
            <person name="Lim S."/>
            <person name="Kim B.-C."/>
        </authorList>
    </citation>
    <scope>NUCLEOTIDE SEQUENCE [LARGE SCALE GENOMIC DNA]</scope>
    <source>
        <strain evidence="2 3">LV19</strain>
    </source>
</reference>
<feature type="transmembrane region" description="Helical" evidence="1">
    <location>
        <begin position="56"/>
        <end position="77"/>
    </location>
</feature>
<sequence>MGIIVNSLSVLIGGLCGARFKDGISRKLKDSLPVVFGLCSIVMGVTKVILMDNLTVVVLSIITGYIIGEMLRLGALINALCSKLAKRFNLKSKVGMELLTVGFVTFCFSGTGFLGAFLEGLTGDSTILLSKSILDFFTAIIFASIAGYAIGFISVFQIIILTLIKVLSLTIEPALQGVVMSNFVAVGGVFTIAIGFKMMKLIDLDIANFLPAMLLVIIISNVLLII</sequence>
<gene>
    <name evidence="2" type="ORF">AOC36_05610</name>
</gene>
<dbReference type="Pfam" id="PF04474">
    <property type="entry name" value="DUF554"/>
    <property type="match status" value="1"/>
</dbReference>
<evidence type="ECO:0000313" key="3">
    <source>
        <dbReference type="Proteomes" id="UP000063781"/>
    </source>
</evidence>
<dbReference type="Proteomes" id="UP000063781">
    <property type="component" value="Chromosome"/>
</dbReference>